<dbReference type="InterPro" id="IPR025110">
    <property type="entry name" value="AMP-bd_C"/>
</dbReference>
<dbReference type="Gene3D" id="1.10.1200.10">
    <property type="entry name" value="ACP-like"/>
    <property type="match status" value="2"/>
</dbReference>
<comment type="caution">
    <text evidence="8">The sequence shown here is derived from an EMBL/GenBank/DDBJ whole genome shotgun (WGS) entry which is preliminary data.</text>
</comment>
<dbReference type="GO" id="GO:0005737">
    <property type="term" value="C:cytoplasm"/>
    <property type="evidence" value="ECO:0007669"/>
    <property type="project" value="TreeGrafter"/>
</dbReference>
<dbReference type="Pfam" id="PF13193">
    <property type="entry name" value="AMP-binding_C"/>
    <property type="match status" value="2"/>
</dbReference>
<feature type="domain" description="Carrier" evidence="7">
    <location>
        <begin position="1900"/>
        <end position="1974"/>
    </location>
</feature>
<keyword evidence="9" id="KW-1185">Reference proteome</keyword>
<keyword evidence="4" id="KW-0597">Phosphoprotein</keyword>
<dbReference type="SUPFAM" id="SSF47336">
    <property type="entry name" value="ACP-like"/>
    <property type="match status" value="2"/>
</dbReference>
<dbReference type="GO" id="GO:0017000">
    <property type="term" value="P:antibiotic biosynthetic process"/>
    <property type="evidence" value="ECO:0007669"/>
    <property type="project" value="UniProtKB-KW"/>
</dbReference>
<keyword evidence="6" id="KW-0045">Antibiotic biosynthesis</keyword>
<protein>
    <recommendedName>
        <fullName evidence="7">Carrier domain-containing protein</fullName>
    </recommendedName>
</protein>
<dbReference type="PROSITE" id="PS00455">
    <property type="entry name" value="AMP_BINDING"/>
    <property type="match status" value="1"/>
</dbReference>
<dbReference type="FunFam" id="3.40.50.12780:FF:000012">
    <property type="entry name" value="Non-ribosomal peptide synthetase"/>
    <property type="match status" value="1"/>
</dbReference>
<dbReference type="InterPro" id="IPR020806">
    <property type="entry name" value="PKS_PP-bd"/>
</dbReference>
<keyword evidence="3" id="KW-0596">Phosphopantetheine</keyword>
<dbReference type="SUPFAM" id="SSF52777">
    <property type="entry name" value="CoA-dependent acyltransferases"/>
    <property type="match status" value="6"/>
</dbReference>
<evidence type="ECO:0000313" key="8">
    <source>
        <dbReference type="EMBL" id="OLF09203.1"/>
    </source>
</evidence>
<dbReference type="SUPFAM" id="SSF56801">
    <property type="entry name" value="Acetyl-CoA synthetase-like"/>
    <property type="match status" value="2"/>
</dbReference>
<dbReference type="InterPro" id="IPR020845">
    <property type="entry name" value="AMP-binding_CS"/>
</dbReference>
<dbReference type="InterPro" id="IPR006162">
    <property type="entry name" value="Ppantetheine_attach_site"/>
</dbReference>
<dbReference type="InterPro" id="IPR023213">
    <property type="entry name" value="CAT-like_dom_sf"/>
</dbReference>
<accession>A0A7Z0WK49</accession>
<dbReference type="PANTHER" id="PTHR45527">
    <property type="entry name" value="NONRIBOSOMAL PEPTIDE SYNTHETASE"/>
    <property type="match status" value="1"/>
</dbReference>
<dbReference type="NCBIfam" id="TIGR01720">
    <property type="entry name" value="NRPS-para261"/>
    <property type="match status" value="1"/>
</dbReference>
<dbReference type="GO" id="GO:0008610">
    <property type="term" value="P:lipid biosynthetic process"/>
    <property type="evidence" value="ECO:0007669"/>
    <property type="project" value="UniProtKB-ARBA"/>
</dbReference>
<dbReference type="FunFam" id="3.40.50.980:FF:000001">
    <property type="entry name" value="Non-ribosomal peptide synthetase"/>
    <property type="match status" value="1"/>
</dbReference>
<dbReference type="Gene3D" id="3.40.50.12780">
    <property type="entry name" value="N-terminal domain of ligase-like"/>
    <property type="match status" value="3"/>
</dbReference>
<dbReference type="InterPro" id="IPR010071">
    <property type="entry name" value="AA_adenyl_dom"/>
</dbReference>
<dbReference type="PROSITE" id="PS00012">
    <property type="entry name" value="PHOSPHOPANTETHEINE"/>
    <property type="match status" value="2"/>
</dbReference>
<dbReference type="InterPro" id="IPR042099">
    <property type="entry name" value="ANL_N_sf"/>
</dbReference>
<dbReference type="FunFam" id="3.30.300.30:FF:000010">
    <property type="entry name" value="Enterobactin synthetase component F"/>
    <property type="match status" value="1"/>
</dbReference>
<dbReference type="CDD" id="cd19540">
    <property type="entry name" value="LCL_NRPS-like"/>
    <property type="match status" value="2"/>
</dbReference>
<dbReference type="InterPro" id="IPR009081">
    <property type="entry name" value="PP-bd_ACP"/>
</dbReference>
<dbReference type="EMBL" id="MSIF01000010">
    <property type="protein sequence ID" value="OLF09203.1"/>
    <property type="molecule type" value="Genomic_DNA"/>
</dbReference>
<dbReference type="CDD" id="cd19534">
    <property type="entry name" value="E_NRPS"/>
    <property type="match status" value="1"/>
</dbReference>
<dbReference type="Pfam" id="PF00501">
    <property type="entry name" value="AMP-binding"/>
    <property type="match status" value="3"/>
</dbReference>
<dbReference type="Pfam" id="PF00668">
    <property type="entry name" value="Condensation"/>
    <property type="match status" value="3"/>
</dbReference>
<dbReference type="Proteomes" id="UP000185696">
    <property type="component" value="Unassembled WGS sequence"/>
</dbReference>
<dbReference type="Gene3D" id="3.30.559.10">
    <property type="entry name" value="Chloramphenicol acetyltransferase-like domain"/>
    <property type="match status" value="3"/>
</dbReference>
<dbReference type="NCBIfam" id="TIGR01733">
    <property type="entry name" value="AA-adenyl-dom"/>
    <property type="match status" value="1"/>
</dbReference>
<dbReference type="InterPro" id="IPR001242">
    <property type="entry name" value="Condensation_dom"/>
</dbReference>
<dbReference type="InterPro" id="IPR010060">
    <property type="entry name" value="NRPS_synth"/>
</dbReference>
<evidence type="ECO:0000256" key="5">
    <source>
        <dbReference type="ARBA" id="ARBA00022737"/>
    </source>
</evidence>
<dbReference type="InterPro" id="IPR036736">
    <property type="entry name" value="ACP-like_sf"/>
</dbReference>
<dbReference type="GO" id="GO:0044550">
    <property type="term" value="P:secondary metabolite biosynthetic process"/>
    <property type="evidence" value="ECO:0007669"/>
    <property type="project" value="UniProtKB-ARBA"/>
</dbReference>
<dbReference type="SMART" id="SM00823">
    <property type="entry name" value="PKS_PP"/>
    <property type="match status" value="2"/>
</dbReference>
<dbReference type="Gene3D" id="3.30.559.30">
    <property type="entry name" value="Nonribosomal peptide synthetase, condensation domain"/>
    <property type="match status" value="3"/>
</dbReference>
<evidence type="ECO:0000256" key="4">
    <source>
        <dbReference type="ARBA" id="ARBA00022553"/>
    </source>
</evidence>
<dbReference type="InterPro" id="IPR000873">
    <property type="entry name" value="AMP-dep_synth/lig_dom"/>
</dbReference>
<feature type="domain" description="Carrier" evidence="7">
    <location>
        <begin position="859"/>
        <end position="934"/>
    </location>
</feature>
<dbReference type="GO" id="GO:0031177">
    <property type="term" value="F:phosphopantetheine binding"/>
    <property type="evidence" value="ECO:0007669"/>
    <property type="project" value="InterPro"/>
</dbReference>
<proteinExistence type="inferred from homology"/>
<dbReference type="FunFam" id="1.10.1200.10:FF:000005">
    <property type="entry name" value="Nonribosomal peptide synthetase 1"/>
    <property type="match status" value="1"/>
</dbReference>
<sequence>MPLSFAQRRLWFINKLEGPSALYNHGMSLRLSGELDREALVAALSDVVARHESLRTVFPEVDGTPWQRVLPATEVQLSVVDAEESALTDVVNAEAGRGFALDTEAPLRATLFVLGPGEHVLLIVVHHISSDGWSLVPLARDLSDAYRARVAGAAPDRAPLPVQYPDYALWQHELLGDEHDPDSLGARQLAFWREALAGLPDELALPVDRPRPARISHRGDQVRFTIDPALHRRLATLATANQVSLFMVLQAGVAALLTRLGAGTDIPLGTPVAGRTDEALDELVGFFVNTLVLRTDTSGDPTFGELLGRVRDADLAAHARQDVPFEQLVEALNPARSLARHPLFQVMLTLQNAPTGELEMPGLAVRPQEVEVGIAKFDLEFMLEELPEGIEGILEYNDDLFDRSTAEAMTRRLVLLLDQVAGDPDRRVTALDVLGAAETHLIVDEWNPAAETAPATFTALFDARVRETPDAVAVLDTEPLTYAQLDAAATRVAHTLTGRGAGPDTVVSLTLAPSAELVVATVAVLRAGAAVQYGTGTPAALVLDALPPAGDPPPLPPVVRPQNLALVRDGLGLPHAGLAAALAEERAATGLGPGSTLTPTGPRELVLALLAGATLDPRGDGATTHRTVTPAQLARVSDARVVTVAGGPLPASLAARVMPAAHLVNALLPAALLLAATRWTGLAPAHHDRVPVGRPVAGTAVYVLDETLRPVAPGVPGELYLGGPWLARGLLGDPAGTAHRFVANPFASGRMLRTGAPARWTADGQLLLTGPASDPVRAESALLAHPDVDRAAVVVRDGVPHAYLAGGCPDPEVLREFVAGLLPPALVPAAFVVLDALPLTAGGQLDHAALPLPGTDEPRERSPHQEVLCGLFAEVLGVAEVGPHDRFFELGGHSLSAIRLLSRIRSVLGVELGVRQIFETPSPAGLAVQLDRAAGARLPLRQRVRPDRVPLSFAQRRLWFIDRLEGPSATYNHGMSLRLSGDLDRPALAAAINDLLARHETLRTVFPETDGTPWQRILPATDIPLSIVDVAEDGLPAAISAEARRGFRIDTDVPVRATLYALAPGEHVLLIVVHHISSDGWSIVPMARDLSTAYTARAAGHAPDWVPLAVQYADYALWQHELLGDEDDQDSVAAQQLAFWRATLADVPEELSLPTDRPRPAEVSHRGDAVQFAMGTGLHRRLTDLAHRHNASLFMVLQAGVAALLTRLGAGTDIPLGTPVAGRTDEALDDLVGFFVNTVVLRTDTSGSPSFATLLDRVREADLAAQSHQDLPFERLVEVLNPARSLARHPLFQVVVSLQNAADGELAMPGLAVRPQEVEVGVAKFDLEFLMEETAAGIEGVLQFSTDLYDRSTVAELVRRLELLLEQAVADPARSITELDVLGPELTHRILTEWNDTAADLPPATLPDLIHAQVLRTPHAPAVLAGHTTLTYAEFDAAANRLAHLLRERGARQDTVVALVLPRSVEQVVAEVAVLKAGAAYLPIDPHQPAERIAFMLTDAEPVDVLTIEGSRGELADPLVLDDPALVEELRTRPVTAPDVALSPDNLAYVIFTSGSTGVPKGVAVTHAGIASFSAAEAQRFDVTPDSRVLRFSSPSFDASVLELCMSLPLGAAVVVPPPGPLAGEVLAEVLADRAVTHALIPPAALASVPPVDLPRFRSLIVGGDASSADLVDRWAPGRRMVNAYGPTECTVVATTSGPLTAGQGTPPIGTPILNTRVHVLDAYLRPVAPGVLGELYIAGAGVARGYLNRPGLSAERFVADPFGGPGARLYRTGDLVRWTGDGQLHYAGRSDHQVKVRGFRIELSEIEAVVGGQPGVGGVAVTVREDEPGVRRLVAYLVPDGASDPDVDAVREQAARVLPDYMVPAAFVVLERLPLTTSGKLDHRALPEPEFAPAGGGRAPASEREELLCRLFAEVLGLPAVGPDDGFFAMGGDSIVSIQLVSKARRAGLLFGARDVFAHKTPAGLAVVATEVDDAAVEAPDAGTGELPFTPIMHWLAELGGLTRRFNQTALVRTPAGADLDRLTTLLDALLDHHDVLRLRLGEATLTVDPRGTVPAAGLLRRVDTAGLTGDALRAVVAAEAEVAWGELDPAAGRILRAVWFDAGDAPGQLLLAVHHLAVDGISWRVLLPDLASAWEAVDAGRPVELEPVGTSFRTWARRLTEEAAAPERVAEVSLWRRMLGRPGTRLATRPLDPTRDLVADAGTLTLELPAEATAALLTEVPEVFRAGVNDVLLTGLALAVADWARRTGRGPGGVLIDLESHGREEILDGVDLSRTVGWFTSMYPVHLDPQVRDWAGLWTGGPAVGTAFKRVKEQLRAVPDNGIGYGLLRHLNPETGPGLARLPVPEIGFNYLGRLDLAGNDATGSWDLAPDADEVAGGTDGHAPVSHVLDLNAVARGGGGGTQLVATWTWAAALLTEREVADLAGTWFRALDTLIDHARRPDSGGYSPSDLALVPMSQHEIDLLESEWRTLQ</sequence>
<evidence type="ECO:0000256" key="1">
    <source>
        <dbReference type="ARBA" id="ARBA00001957"/>
    </source>
</evidence>
<organism evidence="8 9">
    <name type="scientific">Actinophytocola xinjiangensis</name>
    <dbReference type="NCBI Taxonomy" id="485602"/>
    <lineage>
        <taxon>Bacteria</taxon>
        <taxon>Bacillati</taxon>
        <taxon>Actinomycetota</taxon>
        <taxon>Actinomycetes</taxon>
        <taxon>Pseudonocardiales</taxon>
        <taxon>Pseudonocardiaceae</taxon>
    </lineage>
</organism>
<dbReference type="GO" id="GO:0043041">
    <property type="term" value="P:amino acid activation for nonribosomal peptide biosynthetic process"/>
    <property type="evidence" value="ECO:0007669"/>
    <property type="project" value="TreeGrafter"/>
</dbReference>
<comment type="similarity">
    <text evidence="2">Belongs to the ATP-dependent AMP-binding enzyme family.</text>
</comment>
<gene>
    <name evidence="8" type="ORF">BLA60_21295</name>
</gene>
<comment type="cofactor">
    <cofactor evidence="1">
        <name>pantetheine 4'-phosphate</name>
        <dbReference type="ChEBI" id="CHEBI:47942"/>
    </cofactor>
</comment>
<dbReference type="Pfam" id="PF00550">
    <property type="entry name" value="PP-binding"/>
    <property type="match status" value="2"/>
</dbReference>
<dbReference type="Gene3D" id="3.30.300.30">
    <property type="match status" value="2"/>
</dbReference>
<dbReference type="GO" id="GO:0003824">
    <property type="term" value="F:catalytic activity"/>
    <property type="evidence" value="ECO:0007669"/>
    <property type="project" value="InterPro"/>
</dbReference>
<reference evidence="8 9" key="1">
    <citation type="submission" date="2016-12" db="EMBL/GenBank/DDBJ databases">
        <title>The draft genome sequence of Actinophytocola xinjiangensis.</title>
        <authorList>
            <person name="Wang W."/>
            <person name="Yuan L."/>
        </authorList>
    </citation>
    <scope>NUCLEOTIDE SEQUENCE [LARGE SCALE GENOMIC DNA]</scope>
    <source>
        <strain evidence="8 9">CGMCC 4.4663</strain>
    </source>
</reference>
<keyword evidence="5" id="KW-0677">Repeat</keyword>
<name>A0A7Z0WK49_9PSEU</name>
<evidence type="ECO:0000313" key="9">
    <source>
        <dbReference type="Proteomes" id="UP000185696"/>
    </source>
</evidence>
<evidence type="ECO:0000256" key="3">
    <source>
        <dbReference type="ARBA" id="ARBA00022450"/>
    </source>
</evidence>
<dbReference type="PANTHER" id="PTHR45527:SF1">
    <property type="entry name" value="FATTY ACID SYNTHASE"/>
    <property type="match status" value="1"/>
</dbReference>
<dbReference type="PROSITE" id="PS50075">
    <property type="entry name" value="CARRIER"/>
    <property type="match status" value="2"/>
</dbReference>
<evidence type="ECO:0000259" key="7">
    <source>
        <dbReference type="PROSITE" id="PS50075"/>
    </source>
</evidence>
<dbReference type="InterPro" id="IPR045851">
    <property type="entry name" value="AMP-bd_C_sf"/>
</dbReference>
<dbReference type="FunFam" id="2.30.38.10:FF:000001">
    <property type="entry name" value="Non-ribosomal peptide synthetase PvdI"/>
    <property type="match status" value="1"/>
</dbReference>
<evidence type="ECO:0000256" key="2">
    <source>
        <dbReference type="ARBA" id="ARBA00006432"/>
    </source>
</evidence>
<evidence type="ECO:0000256" key="6">
    <source>
        <dbReference type="ARBA" id="ARBA00023194"/>
    </source>
</evidence>